<evidence type="ECO:0000313" key="2">
    <source>
        <dbReference type="Proteomes" id="UP000070263"/>
    </source>
</evidence>
<dbReference type="Proteomes" id="UP000070263">
    <property type="component" value="Unassembled WGS sequence"/>
</dbReference>
<proteinExistence type="predicted"/>
<sequence length="61" mass="6954">MDFVVGEMVKGRSENMVGNRKISKPSEEIDSCEGLKDTNLIHLKEGKKEWTLELKPMNFEG</sequence>
<keyword evidence="2" id="KW-1185">Reference proteome</keyword>
<dbReference type="EMBL" id="LHYE01000031">
    <property type="protein sequence ID" value="KXB06762.1"/>
    <property type="molecule type" value="Genomic_DNA"/>
</dbReference>
<protein>
    <submittedName>
        <fullName evidence="1">Uncharacterized protein</fullName>
    </submittedName>
</protein>
<name>A0A133VJY8_9EURY</name>
<dbReference type="AlphaFoldDB" id="A0A133VJY8"/>
<accession>A0A133VJY8</accession>
<gene>
    <name evidence="1" type="ORF">AKJ51_02915</name>
</gene>
<comment type="caution">
    <text evidence="1">The sequence shown here is derived from an EMBL/GenBank/DDBJ whole genome shotgun (WGS) entry which is preliminary data.</text>
</comment>
<reference evidence="1 2" key="1">
    <citation type="journal article" date="2016" name="Sci. Rep.">
        <title>Metabolic traits of an uncultured archaeal lineage -MSBL1- from brine pools of the Red Sea.</title>
        <authorList>
            <person name="Mwirichia R."/>
            <person name="Alam I."/>
            <person name="Rashid M."/>
            <person name="Vinu M."/>
            <person name="Ba-Alawi W."/>
            <person name="Anthony Kamau A."/>
            <person name="Kamanda Ngugi D."/>
            <person name="Goker M."/>
            <person name="Klenk H.P."/>
            <person name="Bajic V."/>
            <person name="Stingl U."/>
        </authorList>
    </citation>
    <scope>NUCLEOTIDE SEQUENCE [LARGE SCALE GENOMIC DNA]</scope>
    <source>
        <strain evidence="1">SCGC-AAA382A20</strain>
    </source>
</reference>
<organism evidence="1 2">
    <name type="scientific">candidate division MSBL1 archaeon SCGC-AAA382A20</name>
    <dbReference type="NCBI Taxonomy" id="1698280"/>
    <lineage>
        <taxon>Archaea</taxon>
        <taxon>Methanobacteriati</taxon>
        <taxon>Methanobacteriota</taxon>
        <taxon>candidate division MSBL1</taxon>
    </lineage>
</organism>
<evidence type="ECO:0000313" key="1">
    <source>
        <dbReference type="EMBL" id="KXB06762.1"/>
    </source>
</evidence>